<dbReference type="HAMAP" id="MF_01325_B">
    <property type="entry name" value="Ribosomal_uL3_B"/>
    <property type="match status" value="1"/>
</dbReference>
<dbReference type="EMBL" id="CAFBPL010000034">
    <property type="protein sequence ID" value="CAB5013699.1"/>
    <property type="molecule type" value="Genomic_DNA"/>
</dbReference>
<dbReference type="Pfam" id="PF00297">
    <property type="entry name" value="Ribosomal_L3"/>
    <property type="match status" value="1"/>
</dbReference>
<evidence type="ECO:0000256" key="2">
    <source>
        <dbReference type="ARBA" id="ARBA00022730"/>
    </source>
</evidence>
<name>A0A6J7QBT4_9ZZZZ</name>
<dbReference type="InterPro" id="IPR019927">
    <property type="entry name" value="Ribosomal_uL3_bac/org-type"/>
</dbReference>
<dbReference type="EMBL" id="CAFAAT010000001">
    <property type="protein sequence ID" value="CAB4795672.1"/>
    <property type="molecule type" value="Genomic_DNA"/>
</dbReference>
<dbReference type="PANTHER" id="PTHR11229:SF16">
    <property type="entry name" value="LARGE RIBOSOMAL SUBUNIT PROTEIN UL3C"/>
    <property type="match status" value="1"/>
</dbReference>
<proteinExistence type="inferred from homology"/>
<organism evidence="11">
    <name type="scientific">freshwater metagenome</name>
    <dbReference type="NCBI Taxonomy" id="449393"/>
    <lineage>
        <taxon>unclassified sequences</taxon>
        <taxon>metagenomes</taxon>
        <taxon>ecological metagenomes</taxon>
    </lineage>
</organism>
<dbReference type="SUPFAM" id="SSF50447">
    <property type="entry name" value="Translation proteins"/>
    <property type="match status" value="1"/>
</dbReference>
<dbReference type="PROSITE" id="PS00474">
    <property type="entry name" value="RIBOSOMAL_L3"/>
    <property type="match status" value="1"/>
</dbReference>
<dbReference type="FunFam" id="2.40.30.10:FF:000004">
    <property type="entry name" value="50S ribosomal protein L3"/>
    <property type="match status" value="1"/>
</dbReference>
<gene>
    <name evidence="7" type="ORF">UFOPK2982_00372</name>
    <name evidence="8" type="ORF">UFOPK3083_00008</name>
    <name evidence="9" type="ORF">UFOPK3783_00036</name>
    <name evidence="10" type="ORF">UFOPK3948_00114</name>
    <name evidence="11" type="ORF">UFOPK4113_00435</name>
    <name evidence="12" type="ORF">UFOPK4355_00069</name>
</gene>
<dbReference type="EMBL" id="CAFBNI010000001">
    <property type="protein sequence ID" value="CAB4936501.1"/>
    <property type="molecule type" value="Genomic_DNA"/>
</dbReference>
<evidence type="ECO:0000256" key="6">
    <source>
        <dbReference type="SAM" id="MobiDB-lite"/>
    </source>
</evidence>
<dbReference type="FunFam" id="3.30.160.810:FF:000001">
    <property type="entry name" value="50S ribosomal protein L3"/>
    <property type="match status" value="1"/>
</dbReference>
<evidence type="ECO:0000256" key="3">
    <source>
        <dbReference type="ARBA" id="ARBA00022884"/>
    </source>
</evidence>
<dbReference type="AlphaFoldDB" id="A0A6J7QBT4"/>
<evidence type="ECO:0000313" key="12">
    <source>
        <dbReference type="EMBL" id="CAB5058163.1"/>
    </source>
</evidence>
<evidence type="ECO:0000313" key="10">
    <source>
        <dbReference type="EMBL" id="CAB4971109.1"/>
    </source>
</evidence>
<dbReference type="EMBL" id="CAFBQT010000004">
    <property type="protein sequence ID" value="CAB5058163.1"/>
    <property type="molecule type" value="Genomic_DNA"/>
</dbReference>
<evidence type="ECO:0000256" key="1">
    <source>
        <dbReference type="ARBA" id="ARBA00006540"/>
    </source>
</evidence>
<evidence type="ECO:0000313" key="11">
    <source>
        <dbReference type="EMBL" id="CAB5013699.1"/>
    </source>
</evidence>
<keyword evidence="4" id="KW-0689">Ribosomal protein</keyword>
<dbReference type="InterPro" id="IPR009000">
    <property type="entry name" value="Transl_B-barrel_sf"/>
</dbReference>
<dbReference type="Gene3D" id="2.40.30.10">
    <property type="entry name" value="Translation factors"/>
    <property type="match status" value="1"/>
</dbReference>
<reference evidence="11" key="1">
    <citation type="submission" date="2020-05" db="EMBL/GenBank/DDBJ databases">
        <authorList>
            <person name="Chiriac C."/>
            <person name="Salcher M."/>
            <person name="Ghai R."/>
            <person name="Kavagutti S V."/>
        </authorList>
    </citation>
    <scope>NUCLEOTIDE SEQUENCE</scope>
</reference>
<dbReference type="PANTHER" id="PTHR11229">
    <property type="entry name" value="50S RIBOSOMAL PROTEIN L3"/>
    <property type="match status" value="1"/>
</dbReference>
<protein>
    <submittedName>
        <fullName evidence="11">Unannotated protein</fullName>
    </submittedName>
</protein>
<dbReference type="GO" id="GO:0022625">
    <property type="term" value="C:cytosolic large ribosomal subunit"/>
    <property type="evidence" value="ECO:0007669"/>
    <property type="project" value="TreeGrafter"/>
</dbReference>
<comment type="similarity">
    <text evidence="1">Belongs to the universal ribosomal protein uL3 family.</text>
</comment>
<sequence length="231" mass="24043">MINNTQSKGSAIKGIIGTKLGMTQVFDANNKVVPVTVVSAGPCVVTQVRTVEKDGYQAIQLAFGAIDPRKVSKPEAGHFAKAGVTPRKDVAELRTSNAAAYQVGQELRADVFAAGEIIDASGISLGKGSAGVMKRHNFSGFGAAHGVDRKHRTSGSIGNRTTPGRVFKGKRMMGRMGVEKVTVQNLSIHSVDPVANTILIKGAIPGAIGATVFIRSASKFAISETITKAGA</sequence>
<dbReference type="NCBIfam" id="TIGR03625">
    <property type="entry name" value="L3_bact"/>
    <property type="match status" value="1"/>
</dbReference>
<evidence type="ECO:0000313" key="9">
    <source>
        <dbReference type="EMBL" id="CAB4936501.1"/>
    </source>
</evidence>
<keyword evidence="5" id="KW-0687">Ribonucleoprotein</keyword>
<dbReference type="EMBL" id="CAFBOI010000005">
    <property type="protein sequence ID" value="CAB4971109.1"/>
    <property type="molecule type" value="Genomic_DNA"/>
</dbReference>
<dbReference type="GO" id="GO:0006412">
    <property type="term" value="P:translation"/>
    <property type="evidence" value="ECO:0007669"/>
    <property type="project" value="InterPro"/>
</dbReference>
<evidence type="ECO:0000256" key="5">
    <source>
        <dbReference type="ARBA" id="ARBA00023274"/>
    </source>
</evidence>
<evidence type="ECO:0000256" key="4">
    <source>
        <dbReference type="ARBA" id="ARBA00022980"/>
    </source>
</evidence>
<dbReference type="EMBL" id="CAFAAE010000034">
    <property type="protein sequence ID" value="CAB4788416.1"/>
    <property type="molecule type" value="Genomic_DNA"/>
</dbReference>
<keyword evidence="2" id="KW-0699">rRNA-binding</keyword>
<dbReference type="GO" id="GO:0019843">
    <property type="term" value="F:rRNA binding"/>
    <property type="evidence" value="ECO:0007669"/>
    <property type="project" value="UniProtKB-KW"/>
</dbReference>
<evidence type="ECO:0000313" key="8">
    <source>
        <dbReference type="EMBL" id="CAB4795672.1"/>
    </source>
</evidence>
<evidence type="ECO:0000313" key="7">
    <source>
        <dbReference type="EMBL" id="CAB4788416.1"/>
    </source>
</evidence>
<feature type="region of interest" description="Disordered" evidence="6">
    <location>
        <begin position="143"/>
        <end position="164"/>
    </location>
</feature>
<dbReference type="InterPro" id="IPR000597">
    <property type="entry name" value="Ribosomal_uL3"/>
</dbReference>
<dbReference type="InterPro" id="IPR019926">
    <property type="entry name" value="Ribosomal_uL3_CS"/>
</dbReference>
<dbReference type="GO" id="GO:0003735">
    <property type="term" value="F:structural constituent of ribosome"/>
    <property type="evidence" value="ECO:0007669"/>
    <property type="project" value="InterPro"/>
</dbReference>
<keyword evidence="3" id="KW-0694">RNA-binding</keyword>
<dbReference type="Gene3D" id="3.30.160.810">
    <property type="match status" value="1"/>
</dbReference>
<accession>A0A6J7QBT4</accession>